<feature type="region of interest" description="Disordered" evidence="1">
    <location>
        <begin position="1"/>
        <end position="37"/>
    </location>
</feature>
<organism evidence="2">
    <name type="scientific">Oryza nivara</name>
    <name type="common">Indian wild rice</name>
    <name type="synonym">Oryza sativa f. spontanea</name>
    <dbReference type="NCBI Taxonomy" id="4536"/>
    <lineage>
        <taxon>Eukaryota</taxon>
        <taxon>Viridiplantae</taxon>
        <taxon>Streptophyta</taxon>
        <taxon>Embryophyta</taxon>
        <taxon>Tracheophyta</taxon>
        <taxon>Spermatophyta</taxon>
        <taxon>Magnoliopsida</taxon>
        <taxon>Liliopsida</taxon>
        <taxon>Poales</taxon>
        <taxon>Poaceae</taxon>
        <taxon>BOP clade</taxon>
        <taxon>Oryzoideae</taxon>
        <taxon>Oryzeae</taxon>
        <taxon>Oryzinae</taxon>
        <taxon>Oryza</taxon>
    </lineage>
</organism>
<feature type="compositionally biased region" description="Basic and acidic residues" evidence="1">
    <location>
        <begin position="76"/>
        <end position="96"/>
    </location>
</feature>
<name>A0A0E0JCF3_ORYNI</name>
<reference evidence="2" key="1">
    <citation type="submission" date="2015-04" db="UniProtKB">
        <authorList>
            <consortium name="EnsemblPlants"/>
        </authorList>
    </citation>
    <scope>IDENTIFICATION</scope>
    <source>
        <strain evidence="2">SL10</strain>
    </source>
</reference>
<dbReference type="Proteomes" id="UP000006591">
    <property type="component" value="Chromosome 12"/>
</dbReference>
<protein>
    <submittedName>
        <fullName evidence="2">Uncharacterized protein</fullName>
    </submittedName>
</protein>
<dbReference type="EnsemblPlants" id="ONIVA12G17740.1">
    <property type="protein sequence ID" value="ONIVA12G17740.1"/>
    <property type="gene ID" value="ONIVA12G17740"/>
</dbReference>
<evidence type="ECO:0000256" key="1">
    <source>
        <dbReference type="SAM" id="MobiDB-lite"/>
    </source>
</evidence>
<sequence length="293" mass="31763">MESLAHIAGHTPPRRGEVESPPAESGPPVRPFQDEATGMGPVVCLRWRLPPSWRRRRRSPEDQHFLAVGIGGGGRSLDRRRKEETPPRHGVGEDAGRSSSKACDLRRGFQIKASWLQAKGSKSKHFFSAIPNGPISHNRCSPLSSVIYEPKVANKVLLLEAVPPNLTDHGIEARVEAPYLALVHLKHRPPGGEVSWYGGLAAAHPCTWRPIRCAVDAFTVGVATSHIVAHGSLVATDEPQGVATDDREAVARRGGEEGCALQLIPFGELGERGICREADVVDRAEHPHLAVLQ</sequence>
<evidence type="ECO:0000313" key="3">
    <source>
        <dbReference type="Proteomes" id="UP000006591"/>
    </source>
</evidence>
<keyword evidence="3" id="KW-1185">Reference proteome</keyword>
<evidence type="ECO:0000313" key="2">
    <source>
        <dbReference type="EnsemblPlants" id="ONIVA12G17740.1"/>
    </source>
</evidence>
<feature type="region of interest" description="Disordered" evidence="1">
    <location>
        <begin position="66"/>
        <end position="101"/>
    </location>
</feature>
<accession>A0A0E0JCF3</accession>
<reference evidence="2" key="2">
    <citation type="submission" date="2018-04" db="EMBL/GenBank/DDBJ databases">
        <title>OnivRS2 (Oryza nivara Reference Sequence Version 2).</title>
        <authorList>
            <person name="Zhang J."/>
            <person name="Kudrna D."/>
            <person name="Lee S."/>
            <person name="Talag J."/>
            <person name="Rajasekar S."/>
            <person name="Welchert J."/>
            <person name="Hsing Y.-I."/>
            <person name="Wing R.A."/>
        </authorList>
    </citation>
    <scope>NUCLEOTIDE SEQUENCE [LARGE SCALE GENOMIC DNA]</scope>
    <source>
        <strain evidence="2">SL10</strain>
    </source>
</reference>
<proteinExistence type="predicted"/>
<dbReference type="Gramene" id="ONIVA12G17740.1">
    <property type="protein sequence ID" value="ONIVA12G17740.1"/>
    <property type="gene ID" value="ONIVA12G17740"/>
</dbReference>
<dbReference type="HOGENOM" id="CLU_1104227_0_0_1"/>
<dbReference type="AlphaFoldDB" id="A0A0E0JCF3"/>